<gene>
    <name evidence="4" type="ORF">B9479_000793</name>
</gene>
<accession>A0A5D3B8R9</accession>
<dbReference type="InterPro" id="IPR051245">
    <property type="entry name" value="eIF5-mimic_regulator"/>
</dbReference>
<organism evidence="4 5">
    <name type="scientific">Cryptococcus floricola</name>
    <dbReference type="NCBI Taxonomy" id="2591691"/>
    <lineage>
        <taxon>Eukaryota</taxon>
        <taxon>Fungi</taxon>
        <taxon>Dikarya</taxon>
        <taxon>Basidiomycota</taxon>
        <taxon>Agaricomycotina</taxon>
        <taxon>Tremellomycetes</taxon>
        <taxon>Tremellales</taxon>
        <taxon>Cryptococcaceae</taxon>
        <taxon>Cryptococcus</taxon>
    </lineage>
</organism>
<evidence type="ECO:0000313" key="4">
    <source>
        <dbReference type="EMBL" id="TYJ58583.1"/>
    </source>
</evidence>
<dbReference type="Gene3D" id="1.25.40.180">
    <property type="match status" value="1"/>
</dbReference>
<dbReference type="InterPro" id="IPR057397">
    <property type="entry name" value="HEAT_5MP1_2"/>
</dbReference>
<dbReference type="SUPFAM" id="SSF48371">
    <property type="entry name" value="ARM repeat"/>
    <property type="match status" value="1"/>
</dbReference>
<dbReference type="PANTHER" id="PTHR14208:SF2">
    <property type="entry name" value="PROTEIN KRASAVIETZ"/>
    <property type="match status" value="1"/>
</dbReference>
<dbReference type="EMBL" id="NIDF01000004">
    <property type="protein sequence ID" value="TYJ58583.1"/>
    <property type="molecule type" value="Genomic_DNA"/>
</dbReference>
<comment type="caution">
    <text evidence="4">The sequence shown here is derived from an EMBL/GenBank/DDBJ whole genome shotgun (WGS) entry which is preliminary data.</text>
</comment>
<dbReference type="InterPro" id="IPR016024">
    <property type="entry name" value="ARM-type_fold"/>
</dbReference>
<protein>
    <recommendedName>
        <fullName evidence="3">W2 domain-containing protein</fullName>
    </recommendedName>
</protein>
<keyword evidence="5" id="KW-1185">Reference proteome</keyword>
<reference evidence="4 5" key="1">
    <citation type="submission" date="2017-05" db="EMBL/GenBank/DDBJ databases">
        <title>The Genome Sequence of Tsuchiyaea wingfieldii DSM 27421.</title>
        <authorList>
            <person name="Cuomo C."/>
            <person name="Passer A."/>
            <person name="Billmyre B."/>
            <person name="Heitman J."/>
        </authorList>
    </citation>
    <scope>NUCLEOTIDE SEQUENCE [LARGE SCALE GENOMIC DNA]</scope>
    <source>
        <strain evidence="4 5">DSM 27421</strain>
    </source>
</reference>
<dbReference type="CDD" id="cd11560">
    <property type="entry name" value="W2_eIF5C_like"/>
    <property type="match status" value="1"/>
</dbReference>
<comment type="similarity">
    <text evidence="1">Belongs to the BZW family.</text>
</comment>
<dbReference type="AlphaFoldDB" id="A0A5D3B8R9"/>
<evidence type="ECO:0000256" key="1">
    <source>
        <dbReference type="ARBA" id="ARBA00008151"/>
    </source>
</evidence>
<dbReference type="InterPro" id="IPR003307">
    <property type="entry name" value="W2_domain"/>
</dbReference>
<dbReference type="Pfam" id="PF02020">
    <property type="entry name" value="W2"/>
    <property type="match status" value="1"/>
</dbReference>
<sequence length="472" mass="53299">MLHQNQRTRRPPPPATRLSPQTPSALSKPILSLFVLHPPPNFYCMSHTPTPQSGNASEKPSLVGVRIRQRKGQAKATSKFEPETFRDALLLHLALLPSPITNDALVSKLVQAGSTLELLKYYEQVFELLFVGGLLQPGGSYLDEKRSPVYVLQPDEEIAEAFPEGIKGIIDVLKKVMQRYKYLQRPLEENFLPGLLGYLPKWDQESRAKLAEATALLIVECQISPRCLQSLVKEHVVKDNVALDFLTAFVKTYTSRLSTDQFGSLIKRSGLRDILGVFPLQIRDRKHLEEHFKKAGLPAVNDWYARVALGEVKEETIQNIERLINDDEPIPQIAETLKSNQAENPVSEADFCEWLWLGLMKTVDWTARSDQIDAAVVAHVNRYAPLLELFCQSAKAQVNLINAVQVYCYTDTRIIKSFTQILKVLYNADVVSDQAIIYWHQKGAKPNGKGHFLKATEALVKFLEEESDDEEE</sequence>
<feature type="compositionally biased region" description="Basic residues" evidence="2">
    <location>
        <begin position="1"/>
        <end position="10"/>
    </location>
</feature>
<dbReference type="InterPro" id="IPR043510">
    <property type="entry name" value="W2_5MP1/2"/>
</dbReference>
<feature type="region of interest" description="Disordered" evidence="2">
    <location>
        <begin position="1"/>
        <end position="24"/>
    </location>
</feature>
<dbReference type="Proteomes" id="UP000322245">
    <property type="component" value="Unassembled WGS sequence"/>
</dbReference>
<proteinExistence type="inferred from homology"/>
<dbReference type="GO" id="GO:0016020">
    <property type="term" value="C:membrane"/>
    <property type="evidence" value="ECO:0007669"/>
    <property type="project" value="TreeGrafter"/>
</dbReference>
<dbReference type="GO" id="GO:0005737">
    <property type="term" value="C:cytoplasm"/>
    <property type="evidence" value="ECO:0007669"/>
    <property type="project" value="TreeGrafter"/>
</dbReference>
<dbReference type="PANTHER" id="PTHR14208">
    <property type="entry name" value="BASIC LEUCINE ZIPPER AND W2 DOMAIN-CONTAINING PROTEIN"/>
    <property type="match status" value="1"/>
</dbReference>
<dbReference type="PROSITE" id="PS51363">
    <property type="entry name" value="W2"/>
    <property type="match status" value="1"/>
</dbReference>
<dbReference type="Pfam" id="PF25504">
    <property type="entry name" value="HEAT_5MP1_2"/>
    <property type="match status" value="1"/>
</dbReference>
<evidence type="ECO:0000313" key="5">
    <source>
        <dbReference type="Proteomes" id="UP000322245"/>
    </source>
</evidence>
<name>A0A5D3B8R9_9TREE</name>
<feature type="domain" description="W2" evidence="3">
    <location>
        <begin position="306"/>
        <end position="472"/>
    </location>
</feature>
<evidence type="ECO:0000256" key="2">
    <source>
        <dbReference type="SAM" id="MobiDB-lite"/>
    </source>
</evidence>
<evidence type="ECO:0000259" key="3">
    <source>
        <dbReference type="PROSITE" id="PS51363"/>
    </source>
</evidence>
<dbReference type="SMART" id="SM00515">
    <property type="entry name" value="eIF5C"/>
    <property type="match status" value="1"/>
</dbReference>